<dbReference type="EMBL" id="AVOT02040362">
    <property type="protein sequence ID" value="MBW0535567.1"/>
    <property type="molecule type" value="Genomic_DNA"/>
</dbReference>
<organism evidence="2 3">
    <name type="scientific">Austropuccinia psidii MF-1</name>
    <dbReference type="NCBI Taxonomy" id="1389203"/>
    <lineage>
        <taxon>Eukaryota</taxon>
        <taxon>Fungi</taxon>
        <taxon>Dikarya</taxon>
        <taxon>Basidiomycota</taxon>
        <taxon>Pucciniomycotina</taxon>
        <taxon>Pucciniomycetes</taxon>
        <taxon>Pucciniales</taxon>
        <taxon>Sphaerophragmiaceae</taxon>
        <taxon>Austropuccinia</taxon>
    </lineage>
</organism>
<dbReference type="Proteomes" id="UP000765509">
    <property type="component" value="Unassembled WGS sequence"/>
</dbReference>
<reference evidence="2" key="1">
    <citation type="submission" date="2021-03" db="EMBL/GenBank/DDBJ databases">
        <title>Draft genome sequence of rust myrtle Austropuccinia psidii MF-1, a brazilian biotype.</title>
        <authorList>
            <person name="Quecine M.C."/>
            <person name="Pachon D.M.R."/>
            <person name="Bonatelli M.L."/>
            <person name="Correr F.H."/>
            <person name="Franceschini L.M."/>
            <person name="Leite T.F."/>
            <person name="Margarido G.R.A."/>
            <person name="Almeida C.A."/>
            <person name="Ferrarezi J.A."/>
            <person name="Labate C.A."/>
        </authorList>
    </citation>
    <scope>NUCLEOTIDE SEQUENCE</scope>
    <source>
        <strain evidence="2">MF-1</strain>
    </source>
</reference>
<proteinExistence type="predicted"/>
<accession>A0A9Q3FCE7</accession>
<name>A0A9Q3FCE7_9BASI</name>
<evidence type="ECO:0000313" key="3">
    <source>
        <dbReference type="Proteomes" id="UP000765509"/>
    </source>
</evidence>
<gene>
    <name evidence="2" type="ORF">O181_075282</name>
</gene>
<evidence type="ECO:0000313" key="2">
    <source>
        <dbReference type="EMBL" id="MBW0535567.1"/>
    </source>
</evidence>
<feature type="region of interest" description="Disordered" evidence="1">
    <location>
        <begin position="86"/>
        <end position="106"/>
    </location>
</feature>
<evidence type="ECO:0000256" key="1">
    <source>
        <dbReference type="SAM" id="MobiDB-lite"/>
    </source>
</evidence>
<sequence length="106" mass="12296">MNLKPGDWNDMDQVLEIFQLLKGLFPWRMGNKSLNLASNWGELEASFQKICLKEIPFKDLMVITKGLNSNRQFKLLEERESSIRENQATSQAIKEKLNQTENTLIP</sequence>
<dbReference type="AlphaFoldDB" id="A0A9Q3FCE7"/>
<protein>
    <submittedName>
        <fullName evidence="2">Uncharacterized protein</fullName>
    </submittedName>
</protein>
<comment type="caution">
    <text evidence="2">The sequence shown here is derived from an EMBL/GenBank/DDBJ whole genome shotgun (WGS) entry which is preliminary data.</text>
</comment>
<keyword evidence="3" id="KW-1185">Reference proteome</keyword>